<evidence type="ECO:0000256" key="3">
    <source>
        <dbReference type="ARBA" id="ARBA00022801"/>
    </source>
</evidence>
<name>F5YM54_TREPZ</name>
<reference evidence="5 6" key="2">
    <citation type="journal article" date="2011" name="ISME J.">
        <title>RNA-seq reveals cooperative metabolic interactions between two termite-gut spirochete species in co-culture.</title>
        <authorList>
            <person name="Rosenthal A.Z."/>
            <person name="Matson E.G."/>
            <person name="Eldar A."/>
            <person name="Leadbetter J.R."/>
        </authorList>
    </citation>
    <scope>NUCLEOTIDE SEQUENCE [LARGE SCALE GENOMIC DNA]</scope>
    <source>
        <strain evidence="6">ATCC BAA-887 / DSM 12427 / ZAS-2</strain>
    </source>
</reference>
<keyword evidence="6" id="KW-1185">Reference proteome</keyword>
<dbReference type="InterPro" id="IPR032466">
    <property type="entry name" value="Metal_Hydrolase"/>
</dbReference>
<dbReference type="KEGG" id="tpi:TREPR_0452"/>
<dbReference type="PANTHER" id="PTHR46124:SF2">
    <property type="entry name" value="D-AMINOACYL-TRNA DEACYLASE"/>
    <property type="match status" value="1"/>
</dbReference>
<dbReference type="eggNOG" id="COG0084">
    <property type="taxonomic scope" value="Bacteria"/>
</dbReference>
<keyword evidence="2 4" id="KW-0479">Metal-binding</keyword>
<dbReference type="FunFam" id="3.20.20.140:FF:000005">
    <property type="entry name" value="TatD family hydrolase"/>
    <property type="match status" value="1"/>
</dbReference>
<dbReference type="AlphaFoldDB" id="F5YM54"/>
<feature type="binding site" evidence="4">
    <location>
        <position position="27"/>
    </location>
    <ligand>
        <name>a divalent metal cation</name>
        <dbReference type="ChEBI" id="CHEBI:60240"/>
        <label>1</label>
    </ligand>
</feature>
<dbReference type="Proteomes" id="UP000009223">
    <property type="component" value="Chromosome"/>
</dbReference>
<organism evidence="5 6">
    <name type="scientific">Treponema primitia (strain ATCC BAA-887 / DSM 12427 / ZAS-2)</name>
    <dbReference type="NCBI Taxonomy" id="545694"/>
    <lineage>
        <taxon>Bacteria</taxon>
        <taxon>Pseudomonadati</taxon>
        <taxon>Spirochaetota</taxon>
        <taxon>Spirochaetia</taxon>
        <taxon>Spirochaetales</taxon>
        <taxon>Treponemataceae</taxon>
        <taxon>Treponema</taxon>
    </lineage>
</organism>
<dbReference type="Pfam" id="PF01026">
    <property type="entry name" value="TatD_DNase"/>
    <property type="match status" value="1"/>
</dbReference>
<reference evidence="6" key="1">
    <citation type="submission" date="2009-12" db="EMBL/GenBank/DDBJ databases">
        <title>Complete sequence of Treponema primitia strain ZAS-2.</title>
        <authorList>
            <person name="Tetu S.G."/>
            <person name="Matson E."/>
            <person name="Ren Q."/>
            <person name="Seshadri R."/>
            <person name="Elbourne L."/>
            <person name="Hassan K.A."/>
            <person name="Durkin A."/>
            <person name="Radune D."/>
            <person name="Mohamoud Y."/>
            <person name="Shay R."/>
            <person name="Jin S."/>
            <person name="Zhang X."/>
            <person name="Lucey K."/>
            <person name="Ballor N.R."/>
            <person name="Ottesen E."/>
            <person name="Rosenthal R."/>
            <person name="Allen A."/>
            <person name="Leadbetter J.R."/>
            <person name="Paulsen I.T."/>
        </authorList>
    </citation>
    <scope>NUCLEOTIDE SEQUENCE [LARGE SCALE GENOMIC DNA]</scope>
    <source>
        <strain evidence="6">ATCC BAA-887 / DSM 12427 / ZAS-2</strain>
    </source>
</reference>
<feature type="binding site" evidence="4">
    <location>
        <position position="114"/>
    </location>
    <ligand>
        <name>a divalent metal cation</name>
        <dbReference type="ChEBI" id="CHEBI:60240"/>
        <label>1</label>
    </ligand>
</feature>
<dbReference type="HOGENOM" id="CLU_031506_4_0_12"/>
<sequence>MLYSVISSLESSDFISLDKAMQYFETHAHVGLICDDPIEQLIVIQEARQASVTRLVSICNSLHDFVKIYDNLKSASNVFHAVGVSPSEVQNPGKDWAQIIEQSVQLPRVVAIGEIGLDYYRKFGDKKSQIELFITQLDMAAKLNLPVIIHNRDAGKDVLDILRDRLPPKGGVLHCYSEDAEYAKRALDLNLYFSFAGNLTYRNARNLHDTIGVLPLDRILIESESPFMVPADFRGKRNMPKYLPLTARFLADMLEIGDEELSAALWENSNRFFGLPTE</sequence>
<dbReference type="STRING" id="545694.TREPR_0452"/>
<evidence type="ECO:0000313" key="6">
    <source>
        <dbReference type="Proteomes" id="UP000009223"/>
    </source>
</evidence>
<gene>
    <name evidence="5" type="ordered locus">TREPR_0452</name>
</gene>
<dbReference type="GO" id="GO:0046872">
    <property type="term" value="F:metal ion binding"/>
    <property type="evidence" value="ECO:0007669"/>
    <property type="project" value="UniProtKB-KW"/>
</dbReference>
<dbReference type="CDD" id="cd01310">
    <property type="entry name" value="TatD_DNAse"/>
    <property type="match status" value="1"/>
</dbReference>
<comment type="similarity">
    <text evidence="1">Belongs to the metallo-dependent hydrolases superfamily. TatD-type hydrolase family.</text>
</comment>
<dbReference type="EMBL" id="CP001843">
    <property type="protein sequence ID" value="AEF84047.1"/>
    <property type="molecule type" value="Genomic_DNA"/>
</dbReference>
<evidence type="ECO:0000313" key="5">
    <source>
        <dbReference type="EMBL" id="AEF84047.1"/>
    </source>
</evidence>
<dbReference type="GO" id="GO:0016788">
    <property type="term" value="F:hydrolase activity, acting on ester bonds"/>
    <property type="evidence" value="ECO:0007669"/>
    <property type="project" value="InterPro"/>
</dbReference>
<dbReference type="NCBIfam" id="TIGR00010">
    <property type="entry name" value="YchF/TatD family DNA exonuclease"/>
    <property type="match status" value="1"/>
</dbReference>
<evidence type="ECO:0000256" key="2">
    <source>
        <dbReference type="ARBA" id="ARBA00022723"/>
    </source>
</evidence>
<dbReference type="SUPFAM" id="SSF51556">
    <property type="entry name" value="Metallo-dependent hydrolases"/>
    <property type="match status" value="1"/>
</dbReference>
<keyword evidence="3 5" id="KW-0378">Hydrolase</keyword>
<dbReference type="GO" id="GO:0004536">
    <property type="term" value="F:DNA nuclease activity"/>
    <property type="evidence" value="ECO:0007669"/>
    <property type="project" value="InterPro"/>
</dbReference>
<proteinExistence type="inferred from homology"/>
<dbReference type="PIRSF" id="PIRSF005902">
    <property type="entry name" value="DNase_TatD"/>
    <property type="match status" value="1"/>
</dbReference>
<dbReference type="InterPro" id="IPR015991">
    <property type="entry name" value="TatD/YcfH-like"/>
</dbReference>
<feature type="binding site" evidence="4">
    <location>
        <position position="174"/>
    </location>
    <ligand>
        <name>a divalent metal cation</name>
        <dbReference type="ChEBI" id="CHEBI:60240"/>
        <label>2</label>
    </ligand>
</feature>
<evidence type="ECO:0000256" key="4">
    <source>
        <dbReference type="PIRSR" id="PIRSR005902-1"/>
    </source>
</evidence>
<dbReference type="InterPro" id="IPR001130">
    <property type="entry name" value="TatD-like"/>
</dbReference>
<accession>F5YM54</accession>
<feature type="binding site" evidence="4">
    <location>
        <position position="29"/>
    </location>
    <ligand>
        <name>a divalent metal cation</name>
        <dbReference type="ChEBI" id="CHEBI:60240"/>
        <label>1</label>
    </ligand>
</feature>
<dbReference type="Gene3D" id="3.20.20.140">
    <property type="entry name" value="Metal-dependent hydrolases"/>
    <property type="match status" value="1"/>
</dbReference>
<protein>
    <submittedName>
        <fullName evidence="5">Hydrolase, TatD family</fullName>
    </submittedName>
</protein>
<feature type="binding site" evidence="4">
    <location>
        <position position="150"/>
    </location>
    <ligand>
        <name>a divalent metal cation</name>
        <dbReference type="ChEBI" id="CHEBI:60240"/>
        <label>2</label>
    </ligand>
</feature>
<evidence type="ECO:0000256" key="1">
    <source>
        <dbReference type="ARBA" id="ARBA00009275"/>
    </source>
</evidence>
<dbReference type="PANTHER" id="PTHR46124">
    <property type="entry name" value="D-AMINOACYL-TRNA DEACYLASE"/>
    <property type="match status" value="1"/>
</dbReference>